<comment type="caution">
    <text evidence="1">The sequence shown here is derived from an EMBL/GenBank/DDBJ whole genome shotgun (WGS) entry which is preliminary data.</text>
</comment>
<keyword evidence="2" id="KW-1185">Reference proteome</keyword>
<evidence type="ECO:0000313" key="1">
    <source>
        <dbReference type="EMBL" id="GAA2224363.1"/>
    </source>
</evidence>
<organism evidence="1 2">
    <name type="scientific">Streptomyces indiaensis</name>
    <dbReference type="NCBI Taxonomy" id="284033"/>
    <lineage>
        <taxon>Bacteria</taxon>
        <taxon>Bacillati</taxon>
        <taxon>Actinomycetota</taxon>
        <taxon>Actinomycetes</taxon>
        <taxon>Kitasatosporales</taxon>
        <taxon>Streptomycetaceae</taxon>
        <taxon>Streptomyces</taxon>
    </lineage>
</organism>
<proteinExistence type="predicted"/>
<dbReference type="EMBL" id="BAAART010000032">
    <property type="protein sequence ID" value="GAA2224363.1"/>
    <property type="molecule type" value="Genomic_DNA"/>
</dbReference>
<reference evidence="1 2" key="1">
    <citation type="journal article" date="2019" name="Int. J. Syst. Evol. Microbiol.">
        <title>The Global Catalogue of Microorganisms (GCM) 10K type strain sequencing project: providing services to taxonomists for standard genome sequencing and annotation.</title>
        <authorList>
            <consortium name="The Broad Institute Genomics Platform"/>
            <consortium name="The Broad Institute Genome Sequencing Center for Infectious Disease"/>
            <person name="Wu L."/>
            <person name="Ma J."/>
        </authorList>
    </citation>
    <scope>NUCLEOTIDE SEQUENCE [LARGE SCALE GENOMIC DNA]</scope>
    <source>
        <strain evidence="1 2">JCM 3053</strain>
    </source>
</reference>
<evidence type="ECO:0000313" key="2">
    <source>
        <dbReference type="Proteomes" id="UP001501474"/>
    </source>
</evidence>
<dbReference type="Proteomes" id="UP001501474">
    <property type="component" value="Unassembled WGS sequence"/>
</dbReference>
<sequence>MVRQWLITRSCLVALAAATRATRDGTDGQPLEFIDGDLFDLTFTFLDVDQPVTVQAPPSQDIAGLAASVDEVQTG</sequence>
<gene>
    <name evidence="1" type="ORF">GCM10010104_14810</name>
</gene>
<accession>A0ABN3D8S8</accession>
<protein>
    <submittedName>
        <fullName evidence="1">Uncharacterized protein</fullName>
    </submittedName>
</protein>
<name>A0ABN3D8S8_9ACTN</name>